<evidence type="ECO:0000313" key="7">
    <source>
        <dbReference type="EMBL" id="TVX84301.1"/>
    </source>
</evidence>
<comment type="similarity">
    <text evidence="1 5">Belongs to the flavin oxidoreductase frp family.</text>
</comment>
<accession>A0A8B5Y5Q1</accession>
<dbReference type="PIRSF" id="PIRSF005426">
    <property type="entry name" value="Frp"/>
    <property type="match status" value="1"/>
</dbReference>
<gene>
    <name evidence="7" type="primary">nfsA</name>
    <name evidence="7" type="ORF">FQP34_01585</name>
</gene>
<evidence type="ECO:0000256" key="2">
    <source>
        <dbReference type="ARBA" id="ARBA00022630"/>
    </source>
</evidence>
<dbReference type="InterPro" id="IPR000415">
    <property type="entry name" value="Nitroreductase-like"/>
</dbReference>
<dbReference type="Gene3D" id="3.40.109.10">
    <property type="entry name" value="NADH Oxidase"/>
    <property type="match status" value="1"/>
</dbReference>
<dbReference type="PANTHER" id="PTHR43425">
    <property type="entry name" value="OXYGEN-INSENSITIVE NADPH NITROREDUCTASE"/>
    <property type="match status" value="1"/>
</dbReference>
<dbReference type="InterPro" id="IPR029479">
    <property type="entry name" value="Nitroreductase"/>
</dbReference>
<dbReference type="Pfam" id="PF00881">
    <property type="entry name" value="Nitroreductase"/>
    <property type="match status" value="1"/>
</dbReference>
<organism evidence="7 8">
    <name type="scientific">Peribacillus simplex</name>
    <dbReference type="NCBI Taxonomy" id="1478"/>
    <lineage>
        <taxon>Bacteria</taxon>
        <taxon>Bacillati</taxon>
        <taxon>Bacillota</taxon>
        <taxon>Bacilli</taxon>
        <taxon>Bacillales</taxon>
        <taxon>Bacillaceae</taxon>
        <taxon>Peribacillus</taxon>
    </lineage>
</organism>
<comment type="caution">
    <text evidence="7">The sequence shown here is derived from an EMBL/GenBank/DDBJ whole genome shotgun (WGS) entry which is preliminary data.</text>
</comment>
<evidence type="ECO:0000256" key="4">
    <source>
        <dbReference type="ARBA" id="ARBA00023002"/>
    </source>
</evidence>
<dbReference type="AlphaFoldDB" id="A0A8B5Y5Q1"/>
<reference evidence="7 8" key="1">
    <citation type="submission" date="2019-07" db="EMBL/GenBank/DDBJ databases">
        <title>Genome assembly of Bacillus simplex strain GGC-P6A.</title>
        <authorList>
            <person name="Jennings M.E."/>
            <person name="Barton H.A."/>
        </authorList>
    </citation>
    <scope>NUCLEOTIDE SEQUENCE [LARGE SCALE GENOMIC DNA]</scope>
    <source>
        <strain evidence="7 8">GGC-P6A</strain>
    </source>
</reference>
<keyword evidence="4 5" id="KW-0560">Oxidoreductase</keyword>
<evidence type="ECO:0000256" key="5">
    <source>
        <dbReference type="PIRNR" id="PIRNR005426"/>
    </source>
</evidence>
<evidence type="ECO:0000256" key="1">
    <source>
        <dbReference type="ARBA" id="ARBA00008366"/>
    </source>
</evidence>
<dbReference type="Proteomes" id="UP000317770">
    <property type="component" value="Unassembled WGS sequence"/>
</dbReference>
<evidence type="ECO:0000313" key="8">
    <source>
        <dbReference type="Proteomes" id="UP000317770"/>
    </source>
</evidence>
<keyword evidence="2 5" id="KW-0285">Flavoprotein</keyword>
<evidence type="ECO:0000256" key="3">
    <source>
        <dbReference type="ARBA" id="ARBA00022643"/>
    </source>
</evidence>
<keyword evidence="5" id="KW-0521">NADP</keyword>
<name>A0A8B5Y5Q1_9BACI</name>
<dbReference type="EMBL" id="VNKI01000001">
    <property type="protein sequence ID" value="TVX84301.1"/>
    <property type="molecule type" value="Genomic_DNA"/>
</dbReference>
<dbReference type="SUPFAM" id="SSF55469">
    <property type="entry name" value="FMN-dependent nitroreductase-like"/>
    <property type="match status" value="1"/>
</dbReference>
<protein>
    <submittedName>
        <fullName evidence="7">Oxygen-insensitive NADPH nitroreductase</fullName>
        <ecNumber evidence="7">1.5.1.38</ecNumber>
    </submittedName>
</protein>
<dbReference type="InterPro" id="IPR016446">
    <property type="entry name" value="Flavin_OxRdtase_Frp"/>
</dbReference>
<evidence type="ECO:0000259" key="6">
    <source>
        <dbReference type="Pfam" id="PF00881"/>
    </source>
</evidence>
<dbReference type="RefSeq" id="WP_144477083.1">
    <property type="nucleotide sequence ID" value="NZ_VNKI01000001.1"/>
</dbReference>
<feature type="domain" description="Nitroreductase" evidence="6">
    <location>
        <begin position="9"/>
        <end position="162"/>
    </location>
</feature>
<dbReference type="EC" id="1.5.1.38" evidence="7"/>
<keyword evidence="3 5" id="KW-0288">FMN</keyword>
<dbReference type="GO" id="GO:0052873">
    <property type="term" value="F:FMN reductase (NADPH) activity"/>
    <property type="evidence" value="ECO:0007669"/>
    <property type="project" value="UniProtKB-EC"/>
</dbReference>
<sequence>MNSTLNLLRSHTSIRNYKKESISPEDLKKMLISAQYAASSNFVQAYSVIQITDPEKKEAIATLSKNRRQIDSAPVLLLFCADMKRLEYACKVQGTSIEHKILENFLVAVIDTALFAQNFAVAAESQKYGICYIGGVRNNPEDISRVIGLPDKVIPLFGMTVGIPDENQSVKPRLPVHAILHENVYNEEKYDELLNQYDSQLEDYYGNRATNQKKSNWTKEMSDFLSVPRREHMKSFVNSKGFYLK</sequence>
<dbReference type="PANTHER" id="PTHR43425:SF3">
    <property type="entry name" value="NADPH-DEPENDENT OXIDOREDUCTASE"/>
    <property type="match status" value="1"/>
</dbReference>
<dbReference type="NCBIfam" id="NF008033">
    <property type="entry name" value="PRK10765.1"/>
    <property type="match status" value="1"/>
</dbReference>
<dbReference type="CDD" id="cd02146">
    <property type="entry name" value="NfsA-like"/>
    <property type="match status" value="1"/>
</dbReference>
<proteinExistence type="inferred from homology"/>